<dbReference type="Proteomes" id="UP001596549">
    <property type="component" value="Unassembled WGS sequence"/>
</dbReference>
<evidence type="ECO:0000256" key="5">
    <source>
        <dbReference type="ARBA" id="ARBA00023136"/>
    </source>
</evidence>
<keyword evidence="5 6" id="KW-0472">Membrane</keyword>
<dbReference type="Pfam" id="PF04347">
    <property type="entry name" value="FliO"/>
    <property type="match status" value="1"/>
</dbReference>
<dbReference type="RefSeq" id="WP_379749495.1">
    <property type="nucleotide sequence ID" value="NZ_JBHTCP010000016.1"/>
</dbReference>
<proteinExistence type="predicted"/>
<keyword evidence="3 6" id="KW-0812">Transmembrane</keyword>
<keyword evidence="8" id="KW-0966">Cell projection</keyword>
<evidence type="ECO:0000313" key="8">
    <source>
        <dbReference type="EMBL" id="MFC7372183.1"/>
    </source>
</evidence>
<accession>A0ABW2NSJ5</accession>
<comment type="caution">
    <text evidence="8">The sequence shown here is derived from an EMBL/GenBank/DDBJ whole genome shotgun (WGS) entry which is preliminary data.</text>
</comment>
<reference evidence="9" key="1">
    <citation type="journal article" date="2019" name="Int. J. Syst. Evol. Microbiol.">
        <title>The Global Catalogue of Microorganisms (GCM) 10K type strain sequencing project: providing services to taxonomists for standard genome sequencing and annotation.</title>
        <authorList>
            <consortium name="The Broad Institute Genomics Platform"/>
            <consortium name="The Broad Institute Genome Sequencing Center for Infectious Disease"/>
            <person name="Wu L."/>
            <person name="Ma J."/>
        </authorList>
    </citation>
    <scope>NUCLEOTIDE SEQUENCE [LARGE SCALE GENOMIC DNA]</scope>
    <source>
        <strain evidence="9">NBRC 106396</strain>
    </source>
</reference>
<protein>
    <submittedName>
        <fullName evidence="8">Flagellar biosynthetic protein FliO</fullName>
    </submittedName>
</protein>
<keyword evidence="2" id="KW-1003">Cell membrane</keyword>
<dbReference type="EMBL" id="JBHTCP010000016">
    <property type="protein sequence ID" value="MFC7372183.1"/>
    <property type="molecule type" value="Genomic_DNA"/>
</dbReference>
<keyword evidence="7" id="KW-0732">Signal</keyword>
<evidence type="ECO:0000256" key="2">
    <source>
        <dbReference type="ARBA" id="ARBA00022475"/>
    </source>
</evidence>
<comment type="subcellular location">
    <subcellularLocation>
        <location evidence="1">Cell membrane</location>
    </subcellularLocation>
</comment>
<feature type="transmembrane region" description="Helical" evidence="6">
    <location>
        <begin position="66"/>
        <end position="87"/>
    </location>
</feature>
<gene>
    <name evidence="8" type="ORF">ACFQPF_10850</name>
</gene>
<evidence type="ECO:0000256" key="1">
    <source>
        <dbReference type="ARBA" id="ARBA00004236"/>
    </source>
</evidence>
<organism evidence="8 9">
    <name type="scientific">Fictibacillus iocasae</name>
    <dbReference type="NCBI Taxonomy" id="2715437"/>
    <lineage>
        <taxon>Bacteria</taxon>
        <taxon>Bacillati</taxon>
        <taxon>Bacillota</taxon>
        <taxon>Bacilli</taxon>
        <taxon>Bacillales</taxon>
        <taxon>Fictibacillaceae</taxon>
        <taxon>Fictibacillus</taxon>
    </lineage>
</organism>
<name>A0ABW2NSJ5_9BACL</name>
<keyword evidence="8" id="KW-0282">Flagellum</keyword>
<evidence type="ECO:0000256" key="6">
    <source>
        <dbReference type="SAM" id="Phobius"/>
    </source>
</evidence>
<evidence type="ECO:0000256" key="7">
    <source>
        <dbReference type="SAM" id="SignalP"/>
    </source>
</evidence>
<keyword evidence="8" id="KW-0969">Cilium</keyword>
<feature type="chain" id="PRO_5045221423" evidence="7">
    <location>
        <begin position="31"/>
        <end position="203"/>
    </location>
</feature>
<keyword evidence="9" id="KW-1185">Reference proteome</keyword>
<keyword evidence="4 6" id="KW-1133">Transmembrane helix</keyword>
<evidence type="ECO:0000256" key="3">
    <source>
        <dbReference type="ARBA" id="ARBA00022692"/>
    </source>
</evidence>
<feature type="signal peptide" evidence="7">
    <location>
        <begin position="1"/>
        <end position="30"/>
    </location>
</feature>
<dbReference type="InterPro" id="IPR022781">
    <property type="entry name" value="Flagellar_biosynth_FliO"/>
</dbReference>
<evidence type="ECO:0000256" key="4">
    <source>
        <dbReference type="ARBA" id="ARBA00022989"/>
    </source>
</evidence>
<sequence length="203" mass="22082">MFKLAKLTAVFMLIVLFPLLGETASAQSYASSGKSVSDWIDNDQENNSKQAEKAAAAKNESSGSTFFMILKLLVMLGIVIALLVFVLKFIQKKSAGFQHGKALQLLGGVGLGPSRSLQAVKAGNSILLLGVGENVTLIKEITDDETIEQLEGLNRTEKKEFNGYGAQNNGSLPFKELLMNQLKDLSESRKKITERLKEGNTDE</sequence>
<evidence type="ECO:0000313" key="9">
    <source>
        <dbReference type="Proteomes" id="UP001596549"/>
    </source>
</evidence>